<dbReference type="Proteomes" id="UP001355207">
    <property type="component" value="Chromosome 2"/>
</dbReference>
<keyword evidence="2" id="KW-1185">Reference proteome</keyword>
<dbReference type="EMBL" id="CP144099">
    <property type="protein sequence ID" value="WWC87178.1"/>
    <property type="molecule type" value="Genomic_DNA"/>
</dbReference>
<dbReference type="GeneID" id="91092736"/>
<proteinExistence type="predicted"/>
<name>A0AAX4JRS6_9TREE</name>
<dbReference type="AlphaFoldDB" id="A0AAX4JRS6"/>
<organism evidence="1 2">
    <name type="scientific">Kwoniella dendrophila CBS 6074</name>
    <dbReference type="NCBI Taxonomy" id="1295534"/>
    <lineage>
        <taxon>Eukaryota</taxon>
        <taxon>Fungi</taxon>
        <taxon>Dikarya</taxon>
        <taxon>Basidiomycota</taxon>
        <taxon>Agaricomycotina</taxon>
        <taxon>Tremellomycetes</taxon>
        <taxon>Tremellales</taxon>
        <taxon>Cryptococcaceae</taxon>
        <taxon>Kwoniella</taxon>
    </lineage>
</organism>
<dbReference type="RefSeq" id="XP_066073941.1">
    <property type="nucleotide sequence ID" value="XM_066217844.1"/>
</dbReference>
<sequence length="191" mass="22865">MTPRLRRRWSLDVEGELDEAENKWQRAIVEENLDEITRDILIRVVISKCRPYLAKNRAQAEELKLLNKKAWLKFANELIVQMIYSMRTILSQMKMKKPYKSDHQNQIDQLVMMLSEDINNNDNNKDIKSSSNQNIILEVKSFIYKSFPRYRDTHYCPKWIERREQLENEKLTTKMQNISIKNKSRIVKSSS</sequence>
<evidence type="ECO:0000313" key="2">
    <source>
        <dbReference type="Proteomes" id="UP001355207"/>
    </source>
</evidence>
<gene>
    <name evidence="1" type="ORF">L201_002064</name>
</gene>
<evidence type="ECO:0000313" key="1">
    <source>
        <dbReference type="EMBL" id="WWC87178.1"/>
    </source>
</evidence>
<protein>
    <submittedName>
        <fullName evidence="1">Uncharacterized protein</fullName>
    </submittedName>
</protein>
<accession>A0AAX4JRS6</accession>
<reference evidence="1 2" key="1">
    <citation type="submission" date="2024-01" db="EMBL/GenBank/DDBJ databases">
        <title>Comparative genomics of Cryptococcus and Kwoniella reveals pathogenesis evolution and contrasting modes of karyotype evolution via chromosome fusion or intercentromeric recombination.</title>
        <authorList>
            <person name="Coelho M.A."/>
            <person name="David-Palma M."/>
            <person name="Shea T."/>
            <person name="Bowers K."/>
            <person name="McGinley-Smith S."/>
            <person name="Mohammad A.W."/>
            <person name="Gnirke A."/>
            <person name="Yurkov A.M."/>
            <person name="Nowrousian M."/>
            <person name="Sun S."/>
            <person name="Cuomo C.A."/>
            <person name="Heitman J."/>
        </authorList>
    </citation>
    <scope>NUCLEOTIDE SEQUENCE [LARGE SCALE GENOMIC DNA]</scope>
    <source>
        <strain evidence="1 2">CBS 6074</strain>
    </source>
</reference>